<dbReference type="Proteomes" id="UP000317894">
    <property type="component" value="Unassembled WGS sequence"/>
</dbReference>
<evidence type="ECO:0000313" key="2">
    <source>
        <dbReference type="EMBL" id="TRW14653.1"/>
    </source>
</evidence>
<feature type="signal peptide" evidence="1">
    <location>
        <begin position="1"/>
        <end position="20"/>
    </location>
</feature>
<organism evidence="2 3">
    <name type="scientific">Glacieibacterium frigidum</name>
    <dbReference type="NCBI Taxonomy" id="2593303"/>
    <lineage>
        <taxon>Bacteria</taxon>
        <taxon>Pseudomonadati</taxon>
        <taxon>Pseudomonadota</taxon>
        <taxon>Alphaproteobacteria</taxon>
        <taxon>Sphingomonadales</taxon>
        <taxon>Sphingosinicellaceae</taxon>
        <taxon>Glacieibacterium</taxon>
    </lineage>
</organism>
<dbReference type="InterPro" id="IPR038483">
    <property type="entry name" value="YcfL-like_sf"/>
</dbReference>
<name>A0A552U8V9_9SPHN</name>
<feature type="chain" id="PRO_5022142676" evidence="1">
    <location>
        <begin position="21"/>
        <end position="156"/>
    </location>
</feature>
<comment type="caution">
    <text evidence="2">The sequence shown here is derived from an EMBL/GenBank/DDBJ whole genome shotgun (WGS) entry which is preliminary data.</text>
</comment>
<keyword evidence="1" id="KW-0732">Signal</keyword>
<dbReference type="Gene3D" id="2.60.40.3230">
    <property type="match status" value="1"/>
</dbReference>
<evidence type="ECO:0000313" key="3">
    <source>
        <dbReference type="Proteomes" id="UP000317894"/>
    </source>
</evidence>
<gene>
    <name evidence="2" type="ORF">FMM06_13265</name>
</gene>
<reference evidence="2 3" key="1">
    <citation type="submission" date="2019-07" db="EMBL/GenBank/DDBJ databases">
        <title>Novel species isolated from glacier.</title>
        <authorList>
            <person name="Liu Q."/>
            <person name="Xin Y.-H."/>
        </authorList>
    </citation>
    <scope>NUCLEOTIDE SEQUENCE [LARGE SCALE GENOMIC DNA]</scope>
    <source>
        <strain evidence="2 3">LB1R16</strain>
    </source>
</reference>
<dbReference type="OrthoDB" id="6027335at2"/>
<proteinExistence type="predicted"/>
<protein>
    <submittedName>
        <fullName evidence="2">Uncharacterized protein</fullName>
    </submittedName>
</protein>
<evidence type="ECO:0000256" key="1">
    <source>
        <dbReference type="SAM" id="SignalP"/>
    </source>
</evidence>
<dbReference type="EMBL" id="VJWA01000002">
    <property type="protein sequence ID" value="TRW14653.1"/>
    <property type="molecule type" value="Genomic_DNA"/>
</dbReference>
<dbReference type="AlphaFoldDB" id="A0A552U8V9"/>
<dbReference type="RefSeq" id="WP_144237859.1">
    <property type="nucleotide sequence ID" value="NZ_VJWA01000002.1"/>
</dbReference>
<accession>A0A552U8V9</accession>
<sequence length="156" mass="16886">MLRPLTLALLAVTTAAPALATENKTVSCRTYMARWAGSSGGPALVANVPSSMTPIDLNAVLFTDKKLGRKMIVEGLFAQRTPMNGLRVMARLVNCSKEKLVVQLRSNFMDANQLPTEAASAWKTVYLSPKATAVYEENSIGRAQVGAYLIELRPES</sequence>
<keyword evidence="3" id="KW-1185">Reference proteome</keyword>